<dbReference type="EMBL" id="VUMW01000007">
    <property type="protein sequence ID" value="MST79619.1"/>
    <property type="molecule type" value="Genomic_DNA"/>
</dbReference>
<proteinExistence type="predicted"/>
<dbReference type="AlphaFoldDB" id="A0A844FMS1"/>
<reference evidence="2 3" key="1">
    <citation type="submission" date="2019-08" db="EMBL/GenBank/DDBJ databases">
        <title>In-depth cultivation of the pig gut microbiome towards novel bacterial diversity and tailored functional studies.</title>
        <authorList>
            <person name="Wylensek D."/>
            <person name="Hitch T.C.A."/>
            <person name="Clavel T."/>
        </authorList>
    </citation>
    <scope>NUCLEOTIDE SEQUENCE [LARGE SCALE GENOMIC DNA]</scope>
    <source>
        <strain evidence="2 3">WCA-470BD-2E</strain>
    </source>
</reference>
<dbReference type="SUPFAM" id="SSF52833">
    <property type="entry name" value="Thioredoxin-like"/>
    <property type="match status" value="1"/>
</dbReference>
<dbReference type="Proteomes" id="UP000452141">
    <property type="component" value="Unassembled WGS sequence"/>
</dbReference>
<evidence type="ECO:0000313" key="2">
    <source>
        <dbReference type="EMBL" id="MST79619.1"/>
    </source>
</evidence>
<evidence type="ECO:0000259" key="1">
    <source>
        <dbReference type="Pfam" id="PF00462"/>
    </source>
</evidence>
<accession>A0A844FMS1</accession>
<dbReference type="Pfam" id="PF00462">
    <property type="entry name" value="Glutaredoxin"/>
    <property type="match status" value="1"/>
</dbReference>
<dbReference type="Gene3D" id="3.40.30.10">
    <property type="entry name" value="Glutaredoxin"/>
    <property type="match status" value="1"/>
</dbReference>
<gene>
    <name evidence="2" type="ORF">FYJ61_03795</name>
</gene>
<dbReference type="RefSeq" id="WP_326832081.1">
    <property type="nucleotide sequence ID" value="NZ_VUMW01000007.1"/>
</dbReference>
<protein>
    <submittedName>
        <fullName evidence="2">Glutaredoxin</fullName>
    </submittedName>
</protein>
<dbReference type="InterPro" id="IPR002109">
    <property type="entry name" value="Glutaredoxin"/>
</dbReference>
<sequence>MLKVYGTKVCPDCIAFEASFKKYGIDYQFVNIFESMPKFKEFLRLRDQNPAFAEAREAGNAGIPAIIEADGSVNLDWEGYLKARGFKPIWPKEADEQMAKIQAEKDACAIDQAGY</sequence>
<dbReference type="InterPro" id="IPR036249">
    <property type="entry name" value="Thioredoxin-like_sf"/>
</dbReference>
<feature type="domain" description="Glutaredoxin" evidence="1">
    <location>
        <begin position="3"/>
        <end position="43"/>
    </location>
</feature>
<evidence type="ECO:0000313" key="3">
    <source>
        <dbReference type="Proteomes" id="UP000452141"/>
    </source>
</evidence>
<name>A0A844FMS1_9LACO</name>
<organism evidence="2 3">
    <name type="scientific">Lactobacillus equicursoris</name>
    <dbReference type="NCBI Taxonomy" id="420645"/>
    <lineage>
        <taxon>Bacteria</taxon>
        <taxon>Bacillati</taxon>
        <taxon>Bacillota</taxon>
        <taxon>Bacilli</taxon>
        <taxon>Lactobacillales</taxon>
        <taxon>Lactobacillaceae</taxon>
        <taxon>Lactobacillus</taxon>
    </lineage>
</organism>
<comment type="caution">
    <text evidence="2">The sequence shown here is derived from an EMBL/GenBank/DDBJ whole genome shotgun (WGS) entry which is preliminary data.</text>
</comment>